<dbReference type="RefSeq" id="WP_253680662.1">
    <property type="nucleotide sequence ID" value="NZ_CP050861.1"/>
</dbReference>
<dbReference type="PROSITE" id="PS00092">
    <property type="entry name" value="N6_MTASE"/>
    <property type="match status" value="1"/>
</dbReference>
<protein>
    <recommendedName>
        <fullName evidence="2">site-specific DNA-methyltransferase (adenine-specific)</fullName>
        <ecNumber evidence="2">2.1.1.72</ecNumber>
    </recommendedName>
</protein>
<accession>A0AAE9SEY1</accession>
<keyword evidence="3" id="KW-0489">Methyltransferase</keyword>
<keyword evidence="4" id="KW-0808">Transferase</keyword>
<dbReference type="EC" id="2.1.1.72" evidence="2"/>
<evidence type="ECO:0000256" key="6">
    <source>
        <dbReference type="ARBA" id="ARBA00047942"/>
    </source>
</evidence>
<evidence type="ECO:0000313" key="8">
    <source>
        <dbReference type="EMBL" id="UTD14907.1"/>
    </source>
</evidence>
<dbReference type="PRINTS" id="PR00507">
    <property type="entry name" value="N12N6MTFRASE"/>
</dbReference>
<keyword evidence="5" id="KW-0949">S-adenosyl-L-methionine</keyword>
<dbReference type="EMBL" id="CP050861">
    <property type="protein sequence ID" value="UTD14907.1"/>
    <property type="molecule type" value="Genomic_DNA"/>
</dbReference>
<evidence type="ECO:0000259" key="7">
    <source>
        <dbReference type="Pfam" id="PF07669"/>
    </source>
</evidence>
<dbReference type="GO" id="GO:0003676">
    <property type="term" value="F:nucleic acid binding"/>
    <property type="evidence" value="ECO:0007669"/>
    <property type="project" value="InterPro"/>
</dbReference>
<evidence type="ECO:0000313" key="9">
    <source>
        <dbReference type="Proteomes" id="UP001056837"/>
    </source>
</evidence>
<feature type="domain" description="Type II methyltransferase M.TaqI-like" evidence="7">
    <location>
        <begin position="203"/>
        <end position="390"/>
    </location>
</feature>
<dbReference type="GO" id="GO:0006304">
    <property type="term" value="P:DNA modification"/>
    <property type="evidence" value="ECO:0007669"/>
    <property type="project" value="InterPro"/>
</dbReference>
<dbReference type="Proteomes" id="UP001056837">
    <property type="component" value="Chromosome"/>
</dbReference>
<dbReference type="InterPro" id="IPR050953">
    <property type="entry name" value="N4_N6_ade-DNA_methylase"/>
</dbReference>
<dbReference type="GO" id="GO:0032259">
    <property type="term" value="P:methylation"/>
    <property type="evidence" value="ECO:0007669"/>
    <property type="project" value="UniProtKB-KW"/>
</dbReference>
<name>A0AAE9SEY1_9FLAO</name>
<dbReference type="REBASE" id="642517">
    <property type="entry name" value="M2.Tmebac2ORF5180P"/>
</dbReference>
<dbReference type="SUPFAM" id="SSF53335">
    <property type="entry name" value="S-adenosyl-L-methionine-dependent methyltransferases"/>
    <property type="match status" value="1"/>
</dbReference>
<dbReference type="AlphaFoldDB" id="A0AAE9SEY1"/>
<dbReference type="PANTHER" id="PTHR33841:SF5">
    <property type="entry name" value="DNA METHYLASE (MODIFICATION METHYLASE) (METHYLTRANSFERASE)-RELATED"/>
    <property type="match status" value="1"/>
</dbReference>
<comment type="similarity">
    <text evidence="1">Belongs to the N(4)/N(6)-methyltransferase family.</text>
</comment>
<evidence type="ECO:0000256" key="3">
    <source>
        <dbReference type="ARBA" id="ARBA00022603"/>
    </source>
</evidence>
<dbReference type="Gene3D" id="3.40.50.150">
    <property type="entry name" value="Vaccinia Virus protein VP39"/>
    <property type="match status" value="1"/>
</dbReference>
<organism evidence="8 9">
    <name type="scientific">Tenacibaculum mesophilum</name>
    <dbReference type="NCBI Taxonomy" id="104268"/>
    <lineage>
        <taxon>Bacteria</taxon>
        <taxon>Pseudomonadati</taxon>
        <taxon>Bacteroidota</taxon>
        <taxon>Flavobacteriia</taxon>
        <taxon>Flavobacteriales</taxon>
        <taxon>Flavobacteriaceae</taxon>
        <taxon>Tenacibaculum</taxon>
    </lineage>
</organism>
<evidence type="ECO:0000256" key="2">
    <source>
        <dbReference type="ARBA" id="ARBA00011900"/>
    </source>
</evidence>
<proteinExistence type="inferred from homology"/>
<dbReference type="PANTHER" id="PTHR33841">
    <property type="entry name" value="DNA METHYLTRANSFERASE YEEA-RELATED"/>
    <property type="match status" value="1"/>
</dbReference>
<dbReference type="InterPro" id="IPR002052">
    <property type="entry name" value="DNA_methylase_N6_adenine_CS"/>
</dbReference>
<dbReference type="InterPro" id="IPR011639">
    <property type="entry name" value="MethylTrfase_TaqI-like_dom"/>
</dbReference>
<dbReference type="GO" id="GO:0009007">
    <property type="term" value="F:site-specific DNA-methyltransferase (adenine-specific) activity"/>
    <property type="evidence" value="ECO:0007669"/>
    <property type="project" value="UniProtKB-EC"/>
</dbReference>
<reference evidence="8" key="1">
    <citation type="submission" date="2020-04" db="EMBL/GenBank/DDBJ databases">
        <title>Tenacibaculum mesophilum bac2.</title>
        <authorList>
            <person name="Li M."/>
        </authorList>
    </citation>
    <scope>NUCLEOTIDE SEQUENCE</scope>
    <source>
        <strain evidence="8">Bac2</strain>
    </source>
</reference>
<evidence type="ECO:0000256" key="4">
    <source>
        <dbReference type="ARBA" id="ARBA00022679"/>
    </source>
</evidence>
<sequence length="662" mass="76923">MDKVITFLQEYEKDLIVSYILNEYKLSENEDGYNEDIIHLINANLHLTDNTNLAFKAHRDLIGNLINFYVVNRFDIELKDEYFFLPKKENIRAEIVKCLKLEDIPHIVEELHIGFLNSQFSYSQEQLKRTKSKHYLKEYGAVYTLKKITNEMVAKTISNALKSSDLKDLKCLDFASGTGRFYFEAIEILRKKYSLDLKDIVCNHLYAIDVDEVALNILKCKVISLFENIDEDILSSISRNILHRNALIPNTSLLSNYNISFDFSTDFKDVMKNGGFSAIFSNPPYYLLKVNNKKSPVLNGYFTNLKNKVKSEIQFFKTSGVYNYSIEGMLNYYQLSIEMILKLTKENGDIGIICPSSIFADLTASRLRKFLLNNNTLRFIRYYPEASNLFDNVAQSTVIFYLKKGGISDKIKIEHKDDKFKVALKTINKVFDKNQEIPLIDEVGWSILSKLSNHKKIKDFGFIRNKRGELDLTQYKDCILKGVKTDYRLVRGNMISTDGVVDKNDEFVSIDEFINRKSKDFVENDLNKPRLICQQISNVDLRKRLKFTFSEPKDILANSCNYINSLRSFEDLTKLHLLLNSELLNWRFKITSSNNHVNNYELDELPILNFEQLDLNSFNGSKYENEVLICKLYGLNESEINYILNKVPNIKTEKIKLLDEVI</sequence>
<dbReference type="Pfam" id="PF07669">
    <property type="entry name" value="Eco57I"/>
    <property type="match status" value="1"/>
</dbReference>
<dbReference type="InterPro" id="IPR029063">
    <property type="entry name" value="SAM-dependent_MTases_sf"/>
</dbReference>
<evidence type="ECO:0000256" key="5">
    <source>
        <dbReference type="ARBA" id="ARBA00022691"/>
    </source>
</evidence>
<evidence type="ECO:0000256" key="1">
    <source>
        <dbReference type="ARBA" id="ARBA00006594"/>
    </source>
</evidence>
<gene>
    <name evidence="8" type="ORF">HER15_05185</name>
</gene>
<comment type="catalytic activity">
    <reaction evidence="6">
        <text>a 2'-deoxyadenosine in DNA + S-adenosyl-L-methionine = an N(6)-methyl-2'-deoxyadenosine in DNA + S-adenosyl-L-homocysteine + H(+)</text>
        <dbReference type="Rhea" id="RHEA:15197"/>
        <dbReference type="Rhea" id="RHEA-COMP:12418"/>
        <dbReference type="Rhea" id="RHEA-COMP:12419"/>
        <dbReference type="ChEBI" id="CHEBI:15378"/>
        <dbReference type="ChEBI" id="CHEBI:57856"/>
        <dbReference type="ChEBI" id="CHEBI:59789"/>
        <dbReference type="ChEBI" id="CHEBI:90615"/>
        <dbReference type="ChEBI" id="CHEBI:90616"/>
        <dbReference type="EC" id="2.1.1.72"/>
    </reaction>
</comment>